<protein>
    <recommendedName>
        <fullName evidence="4">SARAH domain-containing protein</fullName>
    </recommendedName>
</protein>
<dbReference type="EMBL" id="DS469560">
    <property type="protein sequence ID" value="EDO42844.1"/>
    <property type="molecule type" value="Genomic_DNA"/>
</dbReference>
<evidence type="ECO:0000313" key="5">
    <source>
        <dbReference type="EMBL" id="EDO42844.1"/>
    </source>
</evidence>
<dbReference type="AlphaFoldDB" id="A7S0A8"/>
<dbReference type="GO" id="GO:0007165">
    <property type="term" value="P:signal transduction"/>
    <property type="evidence" value="ECO:0007669"/>
    <property type="project" value="InterPro"/>
</dbReference>
<dbReference type="InterPro" id="IPR036674">
    <property type="entry name" value="p53_tetramer_sf"/>
</dbReference>
<dbReference type="InParanoid" id="A7S0A8"/>
<dbReference type="CDD" id="cd21884">
    <property type="entry name" value="SARAH_MST_Hpo"/>
    <property type="match status" value="1"/>
</dbReference>
<keyword evidence="2" id="KW-0808">Transferase</keyword>
<dbReference type="FunFam" id="4.10.170.10:FF:000002">
    <property type="entry name" value="serine/threonine-protein kinase 3"/>
    <property type="match status" value="1"/>
</dbReference>
<dbReference type="Pfam" id="PF11629">
    <property type="entry name" value="Mst1_SARAH"/>
    <property type="match status" value="1"/>
</dbReference>
<accession>A7S0A8</accession>
<proteinExistence type="predicted"/>
<dbReference type="GO" id="GO:0004674">
    <property type="term" value="F:protein serine/threonine kinase activity"/>
    <property type="evidence" value="ECO:0007669"/>
    <property type="project" value="UniProtKB-KW"/>
</dbReference>
<dbReference type="InterPro" id="IPR011524">
    <property type="entry name" value="SARAH_dom"/>
</dbReference>
<dbReference type="STRING" id="45351.A7S0A8"/>
<dbReference type="Proteomes" id="UP000001593">
    <property type="component" value="Unassembled WGS sequence"/>
</dbReference>
<dbReference type="PROSITE" id="PS50951">
    <property type="entry name" value="SARAH"/>
    <property type="match status" value="1"/>
</dbReference>
<keyword evidence="1" id="KW-0723">Serine/threonine-protein kinase</keyword>
<dbReference type="Gene3D" id="4.10.170.10">
    <property type="entry name" value="p53-like tetramerisation domain"/>
    <property type="match status" value="1"/>
</dbReference>
<evidence type="ECO:0000256" key="1">
    <source>
        <dbReference type="ARBA" id="ARBA00022527"/>
    </source>
</evidence>
<name>A7S0A8_NEMVE</name>
<dbReference type="InterPro" id="IPR024205">
    <property type="entry name" value="Mst1_2_SARAH_domain"/>
</dbReference>
<gene>
    <name evidence="5" type="ORF">NEMVEDRAFT_v1g241947</name>
</gene>
<evidence type="ECO:0000256" key="2">
    <source>
        <dbReference type="ARBA" id="ARBA00022777"/>
    </source>
</evidence>
<evidence type="ECO:0000256" key="3">
    <source>
        <dbReference type="SAM" id="MobiDB-lite"/>
    </source>
</evidence>
<organism evidence="5 6">
    <name type="scientific">Nematostella vectensis</name>
    <name type="common">Starlet sea anemone</name>
    <dbReference type="NCBI Taxonomy" id="45351"/>
    <lineage>
        <taxon>Eukaryota</taxon>
        <taxon>Metazoa</taxon>
        <taxon>Cnidaria</taxon>
        <taxon>Anthozoa</taxon>
        <taxon>Hexacorallia</taxon>
        <taxon>Actiniaria</taxon>
        <taxon>Edwardsiidae</taxon>
        <taxon>Nematostella</taxon>
    </lineage>
</organism>
<dbReference type="eggNOG" id="KOG0574">
    <property type="taxonomic scope" value="Eukaryota"/>
</dbReference>
<dbReference type="HOGENOM" id="CLU_2173948_0_0_1"/>
<reference evidence="5 6" key="1">
    <citation type="journal article" date="2007" name="Science">
        <title>Sea anemone genome reveals ancestral eumetazoan gene repertoire and genomic organization.</title>
        <authorList>
            <person name="Putnam N.H."/>
            <person name="Srivastava M."/>
            <person name="Hellsten U."/>
            <person name="Dirks B."/>
            <person name="Chapman J."/>
            <person name="Salamov A."/>
            <person name="Terry A."/>
            <person name="Shapiro H."/>
            <person name="Lindquist E."/>
            <person name="Kapitonov V.V."/>
            <person name="Jurka J."/>
            <person name="Genikhovich G."/>
            <person name="Grigoriev I.V."/>
            <person name="Lucas S.M."/>
            <person name="Steele R.E."/>
            <person name="Finnerty J.R."/>
            <person name="Technau U."/>
            <person name="Martindale M.Q."/>
            <person name="Rokhsar D.S."/>
        </authorList>
    </citation>
    <scope>NUCLEOTIDE SEQUENCE [LARGE SCALE GENOMIC DNA]</scope>
    <source>
        <strain evidence="6">CH2 X CH6</strain>
    </source>
</reference>
<evidence type="ECO:0000313" key="6">
    <source>
        <dbReference type="Proteomes" id="UP000001593"/>
    </source>
</evidence>
<keyword evidence="2" id="KW-0418">Kinase</keyword>
<dbReference type="PhylomeDB" id="A7S0A8"/>
<dbReference type="GO" id="GO:0051262">
    <property type="term" value="P:protein tetramerization"/>
    <property type="evidence" value="ECO:0007669"/>
    <property type="project" value="InterPro"/>
</dbReference>
<keyword evidence="6" id="KW-1185">Reference proteome</keyword>
<feature type="region of interest" description="Disordered" evidence="3">
    <location>
        <begin position="1"/>
        <end position="36"/>
    </location>
</feature>
<feature type="domain" description="SARAH" evidence="4">
    <location>
        <begin position="55"/>
        <end position="102"/>
    </location>
</feature>
<evidence type="ECO:0000259" key="4">
    <source>
        <dbReference type="PROSITE" id="PS50951"/>
    </source>
</evidence>
<sequence>MDHFERMYDAGGKGSGSSDGRGSSPQGNGIPEEAAGLVKGYLDPSRMRKNGPPDFQFLKSASFEELTRRMQSLDFEMEREIEELRIRYQSKRQPILDAMEAKKRRQQQNF</sequence>